<dbReference type="EMBL" id="ANIX01002875">
    <property type="protein sequence ID" value="ETP09514.1"/>
    <property type="molecule type" value="Genomic_DNA"/>
</dbReference>
<evidence type="ECO:0000313" key="1">
    <source>
        <dbReference type="EMBL" id="ETP09514.1"/>
    </source>
</evidence>
<evidence type="ECO:0000313" key="2">
    <source>
        <dbReference type="Proteomes" id="UP000018958"/>
    </source>
</evidence>
<sequence>MSASELKTVLATISGLGAAVVERYPSAVGVGFTWLVLLTEGTRKSPIPLTIELIGSYPSDLDVHVTIYPSTLLPLSGTFALLSGKETCTELAIGDYCTPEKTSRMPFNVDATTMAQKLSSLPGLTGTLVSLGRVVSNWEYEWIVTYTHAYLDVPLLELDKASVAGSAVYTKTTRLQKGFGIDGVKVAVEVSSNNQDYSTSGNVYHYTPTPD</sequence>
<gene>
    <name evidence="1" type="ORF">F441_14619</name>
</gene>
<name>W2WIT4_PHYNI</name>
<dbReference type="Proteomes" id="UP000018958">
    <property type="component" value="Unassembled WGS sequence"/>
</dbReference>
<protein>
    <submittedName>
        <fullName evidence="1">Uncharacterized protein</fullName>
    </submittedName>
</protein>
<organism evidence="1 2">
    <name type="scientific">Phytophthora nicotianae CJ01A1</name>
    <dbReference type="NCBI Taxonomy" id="1317063"/>
    <lineage>
        <taxon>Eukaryota</taxon>
        <taxon>Sar</taxon>
        <taxon>Stramenopiles</taxon>
        <taxon>Oomycota</taxon>
        <taxon>Peronosporomycetes</taxon>
        <taxon>Peronosporales</taxon>
        <taxon>Peronosporaceae</taxon>
        <taxon>Phytophthora</taxon>
    </lineage>
</organism>
<comment type="caution">
    <text evidence="1">The sequence shown here is derived from an EMBL/GenBank/DDBJ whole genome shotgun (WGS) entry which is preliminary data.</text>
</comment>
<accession>W2WIT4</accession>
<feature type="non-terminal residue" evidence="1">
    <location>
        <position position="211"/>
    </location>
</feature>
<proteinExistence type="predicted"/>
<dbReference type="AlphaFoldDB" id="W2WIT4"/>
<reference evidence="1 2" key="1">
    <citation type="submission" date="2013-11" db="EMBL/GenBank/DDBJ databases">
        <title>The Genome Sequence of Phytophthora parasitica CJ01A1.</title>
        <authorList>
            <consortium name="The Broad Institute Genomics Platform"/>
            <person name="Russ C."/>
            <person name="Tyler B."/>
            <person name="Panabieres F."/>
            <person name="Shan W."/>
            <person name="Tripathy S."/>
            <person name="Grunwald N."/>
            <person name="Machado M."/>
            <person name="Johnson C.S."/>
            <person name="Walker B."/>
            <person name="Young S.K."/>
            <person name="Zeng Q."/>
            <person name="Gargeya S."/>
            <person name="Fitzgerald M."/>
            <person name="Haas B."/>
            <person name="Abouelleil A."/>
            <person name="Allen A.W."/>
            <person name="Alvarado L."/>
            <person name="Arachchi H.M."/>
            <person name="Berlin A.M."/>
            <person name="Chapman S.B."/>
            <person name="Gainer-Dewar J."/>
            <person name="Goldberg J."/>
            <person name="Griggs A."/>
            <person name="Gujja S."/>
            <person name="Hansen M."/>
            <person name="Howarth C."/>
            <person name="Imamovic A."/>
            <person name="Ireland A."/>
            <person name="Larimer J."/>
            <person name="McCowan C."/>
            <person name="Murphy C."/>
            <person name="Pearson M."/>
            <person name="Poon T.W."/>
            <person name="Priest M."/>
            <person name="Roberts A."/>
            <person name="Saif S."/>
            <person name="Shea T."/>
            <person name="Sisk P."/>
            <person name="Sykes S."/>
            <person name="Wortman J."/>
            <person name="Nusbaum C."/>
            <person name="Birren B."/>
        </authorList>
    </citation>
    <scope>NUCLEOTIDE SEQUENCE [LARGE SCALE GENOMIC DNA]</scope>
    <source>
        <strain evidence="1 2">CJ01A1</strain>
    </source>
</reference>